<sequence>MIRGVNNFAPVFKTARNFLVAKIDNSLILVAQIIKKYTTRKVL</sequence>
<reference evidence="1 2" key="1">
    <citation type="submission" date="2018-12" db="EMBL/GenBank/DDBJ databases">
        <authorList>
            <consortium name="Pathogen Informatics"/>
        </authorList>
    </citation>
    <scope>NUCLEOTIDE SEQUENCE [LARGE SCALE GENOMIC DNA]</scope>
    <source>
        <strain evidence="1 2">NCTC7406</strain>
    </source>
</reference>
<protein>
    <submittedName>
        <fullName evidence="1">Uncharacterized protein</fullName>
    </submittedName>
</protein>
<dbReference type="AlphaFoldDB" id="A0A447NZ76"/>
<evidence type="ECO:0000313" key="2">
    <source>
        <dbReference type="Proteomes" id="UP000276345"/>
    </source>
</evidence>
<organism evidence="1 2">
    <name type="scientific">Salmonella enterica subsp. enterica serovar Sanjuan</name>
    <dbReference type="NCBI Taxonomy" id="1160765"/>
    <lineage>
        <taxon>Bacteria</taxon>
        <taxon>Pseudomonadati</taxon>
        <taxon>Pseudomonadota</taxon>
        <taxon>Gammaproteobacteria</taxon>
        <taxon>Enterobacterales</taxon>
        <taxon>Enterobacteriaceae</taxon>
        <taxon>Salmonella</taxon>
    </lineage>
</organism>
<evidence type="ECO:0000313" key="1">
    <source>
        <dbReference type="EMBL" id="VEA08626.1"/>
    </source>
</evidence>
<name>A0A447NZ76_SALET</name>
<gene>
    <name evidence="1" type="ORF">NCTC7406_03833</name>
</gene>
<proteinExistence type="predicted"/>
<dbReference type="Proteomes" id="UP000276345">
    <property type="component" value="Chromosome"/>
</dbReference>
<accession>A0A447NZ76</accession>
<dbReference type="EMBL" id="LR134142">
    <property type="protein sequence ID" value="VEA08626.1"/>
    <property type="molecule type" value="Genomic_DNA"/>
</dbReference>